<proteinExistence type="inferred from homology"/>
<dbReference type="GO" id="GO:0005737">
    <property type="term" value="C:cytoplasm"/>
    <property type="evidence" value="ECO:0007669"/>
    <property type="project" value="TreeGrafter"/>
</dbReference>
<dbReference type="InterPro" id="IPR001806">
    <property type="entry name" value="Small_GTPase"/>
</dbReference>
<dbReference type="PANTHER" id="PTHR24071">
    <property type="entry name" value="RAN GTPASE"/>
    <property type="match status" value="1"/>
</dbReference>
<evidence type="ECO:0000256" key="3">
    <source>
        <dbReference type="ARBA" id="ARBA00022448"/>
    </source>
</evidence>
<dbReference type="InterPro" id="IPR002041">
    <property type="entry name" value="Ran_GTPase"/>
</dbReference>
<keyword evidence="6" id="KW-0342">GTP-binding</keyword>
<keyword evidence="5" id="KW-0653">Protein transport</keyword>
<dbReference type="GO" id="GO:0006606">
    <property type="term" value="P:protein import into nucleus"/>
    <property type="evidence" value="ECO:0007669"/>
    <property type="project" value="TreeGrafter"/>
</dbReference>
<protein>
    <submittedName>
        <fullName evidence="8 9">GTP-binding nuclear protein</fullName>
    </submittedName>
</protein>
<dbReference type="SMART" id="SM00175">
    <property type="entry name" value="RAB"/>
    <property type="match status" value="1"/>
</dbReference>
<keyword evidence="3" id="KW-0813">Transport</keyword>
<dbReference type="OrthoDB" id="48625at2759"/>
<dbReference type="GO" id="GO:0005525">
    <property type="term" value="F:GTP binding"/>
    <property type="evidence" value="ECO:0007669"/>
    <property type="project" value="UniProtKB-KW"/>
</dbReference>
<dbReference type="GO" id="GO:0005634">
    <property type="term" value="C:nucleus"/>
    <property type="evidence" value="ECO:0007669"/>
    <property type="project" value="UniProtKB-SubCell"/>
</dbReference>
<sequence length="214" mass="24247">MEGRELTFKICLIGDGGVGKTTYINRVLDGRFEKNYNATVGAVNHPVTFLDDKGNVIKFNVWDTAGQEKKAVLKDVYYIGASGAIFFFDVTSRITCQNLARWVKEFQAVVGNEAPIVVCANKIDIKNRQKISKKLVMEVLKGKNYEYFEISAKTAHNFGLPFLHLARLFTGRPDLIFVSNVNLEPTEVNYDYHSPEETKYIDYMEQAAKMAPEE</sequence>
<accession>A0A9Q9C3V4</accession>
<dbReference type="AlphaFoldDB" id="A0A9Q9C3V4"/>
<dbReference type="SUPFAM" id="SSF52540">
    <property type="entry name" value="P-loop containing nucleoside triphosphate hydrolases"/>
    <property type="match status" value="1"/>
</dbReference>
<dbReference type="SMART" id="SM00174">
    <property type="entry name" value="RHO"/>
    <property type="match status" value="1"/>
</dbReference>
<organism evidence="8 10">
    <name type="scientific">Encephalitozoon hellem</name>
    <name type="common">Microsporidian parasite</name>
    <dbReference type="NCBI Taxonomy" id="27973"/>
    <lineage>
        <taxon>Eukaryota</taxon>
        <taxon>Fungi</taxon>
        <taxon>Fungi incertae sedis</taxon>
        <taxon>Microsporidia</taxon>
        <taxon>Unikaryonidae</taxon>
        <taxon>Encephalitozoon</taxon>
    </lineage>
</organism>
<evidence type="ECO:0000256" key="6">
    <source>
        <dbReference type="ARBA" id="ARBA00023134"/>
    </source>
</evidence>
<dbReference type="GO" id="GO:0000054">
    <property type="term" value="P:ribosomal subunit export from nucleus"/>
    <property type="evidence" value="ECO:0007669"/>
    <property type="project" value="TreeGrafter"/>
</dbReference>
<dbReference type="InterPro" id="IPR027417">
    <property type="entry name" value="P-loop_NTPase"/>
</dbReference>
<dbReference type="PROSITE" id="PS51419">
    <property type="entry name" value="RAB"/>
    <property type="match status" value="1"/>
</dbReference>
<reference evidence="8" key="1">
    <citation type="submission" date="2021-05" db="EMBL/GenBank/DDBJ databases">
        <title>Encephalitozoon hellem ATCC 50604 Complete Genome.</title>
        <authorList>
            <person name="Mascarenhas dos Santos A.C."/>
            <person name="Julian A.T."/>
            <person name="Pombert J.-F."/>
        </authorList>
    </citation>
    <scope>NUCLEOTIDE SEQUENCE</scope>
    <source>
        <strain evidence="8">ATCC 50604</strain>
    </source>
</reference>
<gene>
    <name evidence="8" type="ORF">GPU96_04g07850</name>
    <name evidence="9" type="ORF">PFJ87_04g01830</name>
</gene>
<dbReference type="Proteomes" id="UP001217963">
    <property type="component" value="Chromosome IV"/>
</dbReference>
<evidence type="ECO:0000256" key="2">
    <source>
        <dbReference type="ARBA" id="ARBA00008028"/>
    </source>
</evidence>
<dbReference type="InterPro" id="IPR005225">
    <property type="entry name" value="Small_GTP-bd"/>
</dbReference>
<evidence type="ECO:0000313" key="10">
    <source>
        <dbReference type="Proteomes" id="UP001059546"/>
    </source>
</evidence>
<comment type="subcellular location">
    <subcellularLocation>
        <location evidence="1">Nucleus</location>
    </subcellularLocation>
</comment>
<dbReference type="GO" id="GO:0003924">
    <property type="term" value="F:GTPase activity"/>
    <property type="evidence" value="ECO:0007669"/>
    <property type="project" value="InterPro"/>
</dbReference>
<evidence type="ECO:0000313" key="11">
    <source>
        <dbReference type="Proteomes" id="UP001217963"/>
    </source>
</evidence>
<dbReference type="Gene3D" id="3.40.50.300">
    <property type="entry name" value="P-loop containing nucleotide triphosphate hydrolases"/>
    <property type="match status" value="1"/>
</dbReference>
<evidence type="ECO:0000313" key="9">
    <source>
        <dbReference type="EMBL" id="WEL38507.1"/>
    </source>
</evidence>
<reference evidence="9 11" key="2">
    <citation type="submission" date="2023-02" db="EMBL/GenBank/DDBJ databases">
        <title>Encephalitozoon hellem ATCC 50451 complete genome.</title>
        <authorList>
            <person name="Mascarenhas dos Santos A.C."/>
            <person name="Julian A.T."/>
            <person name="Pombert J.-F."/>
        </authorList>
    </citation>
    <scope>NUCLEOTIDE SEQUENCE [LARGE SCALE GENOMIC DNA]</scope>
    <source>
        <strain evidence="9 11">ATCC 50451</strain>
    </source>
</reference>
<dbReference type="SMART" id="SM00173">
    <property type="entry name" value="RAS"/>
    <property type="match status" value="1"/>
</dbReference>
<dbReference type="SMART" id="SM00176">
    <property type="entry name" value="RAN"/>
    <property type="match status" value="1"/>
</dbReference>
<dbReference type="EMBL" id="CP119065">
    <property type="protein sequence ID" value="WEL38507.1"/>
    <property type="molecule type" value="Genomic_DNA"/>
</dbReference>
<dbReference type="PROSITE" id="PS51418">
    <property type="entry name" value="RAN"/>
    <property type="match status" value="1"/>
</dbReference>
<keyword evidence="4" id="KW-0547">Nucleotide-binding</keyword>
<dbReference type="Proteomes" id="UP001059546">
    <property type="component" value="Chromosome IV"/>
</dbReference>
<dbReference type="EMBL" id="CP075150">
    <property type="protein sequence ID" value="UTX43050.1"/>
    <property type="molecule type" value="Genomic_DNA"/>
</dbReference>
<keyword evidence="11" id="KW-1185">Reference proteome</keyword>
<dbReference type="PRINTS" id="PR00449">
    <property type="entry name" value="RASTRNSFRMNG"/>
</dbReference>
<evidence type="ECO:0000256" key="1">
    <source>
        <dbReference type="ARBA" id="ARBA00004123"/>
    </source>
</evidence>
<evidence type="ECO:0000256" key="4">
    <source>
        <dbReference type="ARBA" id="ARBA00022741"/>
    </source>
</evidence>
<dbReference type="NCBIfam" id="TIGR00231">
    <property type="entry name" value="small_GTP"/>
    <property type="match status" value="1"/>
</dbReference>
<dbReference type="CDD" id="cd00877">
    <property type="entry name" value="Ran"/>
    <property type="match status" value="1"/>
</dbReference>
<keyword evidence="7" id="KW-0539">Nucleus</keyword>
<dbReference type="Pfam" id="PF00071">
    <property type="entry name" value="Ras"/>
    <property type="match status" value="1"/>
</dbReference>
<evidence type="ECO:0000256" key="5">
    <source>
        <dbReference type="ARBA" id="ARBA00022927"/>
    </source>
</evidence>
<dbReference type="PANTHER" id="PTHR24071:SF0">
    <property type="entry name" value="GTP-BINDING NUCLEAR PROTEIN RAN"/>
    <property type="match status" value="1"/>
</dbReference>
<evidence type="ECO:0000313" key="8">
    <source>
        <dbReference type="EMBL" id="UTX43050.1"/>
    </source>
</evidence>
<evidence type="ECO:0000256" key="7">
    <source>
        <dbReference type="ARBA" id="ARBA00023242"/>
    </source>
</evidence>
<dbReference type="FunFam" id="3.40.50.300:FF:001447">
    <property type="entry name" value="Ras-related protein Rab-1B"/>
    <property type="match status" value="1"/>
</dbReference>
<name>A0A9Q9C3V4_ENCHE</name>
<comment type="similarity">
    <text evidence="2">Belongs to the small GTPase superfamily. Ran family.</text>
</comment>